<keyword evidence="3" id="KW-1185">Reference proteome</keyword>
<evidence type="ECO:0000313" key="3">
    <source>
        <dbReference type="Proteomes" id="UP001281761"/>
    </source>
</evidence>
<evidence type="ECO:0000313" key="2">
    <source>
        <dbReference type="EMBL" id="KAK2948501.1"/>
    </source>
</evidence>
<proteinExistence type="predicted"/>
<organism evidence="2 3">
    <name type="scientific">Blattamonas nauphoetae</name>
    <dbReference type="NCBI Taxonomy" id="2049346"/>
    <lineage>
        <taxon>Eukaryota</taxon>
        <taxon>Metamonada</taxon>
        <taxon>Preaxostyla</taxon>
        <taxon>Oxymonadida</taxon>
        <taxon>Blattamonas</taxon>
    </lineage>
</organism>
<protein>
    <recommendedName>
        <fullName evidence="4">IPT/TIG domain-containing protein</fullName>
    </recommendedName>
</protein>
<comment type="caution">
    <text evidence="2">The sequence shown here is derived from an EMBL/GenBank/DDBJ whole genome shotgun (WGS) entry which is preliminary data.</text>
</comment>
<evidence type="ECO:0000256" key="1">
    <source>
        <dbReference type="SAM" id="MobiDB-lite"/>
    </source>
</evidence>
<dbReference type="EMBL" id="JARBJD010000175">
    <property type="protein sequence ID" value="KAK2948501.1"/>
    <property type="molecule type" value="Genomic_DNA"/>
</dbReference>
<gene>
    <name evidence="2" type="ORF">BLNAU_16570</name>
</gene>
<sequence>MVLTVKGTNLPTTGTFTVKFSSGTTQTATMSGSSSTTSGNSDAIAIFPTGVVSYGMKYTISSIEHSAYSLSGTTGQSFTVPTGPARISSMTQSFTSDNRKVSVRLVGTALPTSGQITFTLSSISKSYTVACSSTIQTNTVDITIGSDKDLAASKTYTLSSVSHSAGTMIIHSSPTFTTGTPKIPTVSSVAASLAGDKKGVTLTIKGSNLPTSDSFTLKYTSGSVRTFTLNPSSTTTSASVTVPVYPTGSAEYGKTYTSSITHPSFTLDGASQSFSVPAGPPRMTDANTLTMDSKSGSKQFTAKPTSSSQATSGAITVGESGVLALGTKYSILSLTHSTATLCEGVSVTIPTLDPTVQNVKADLDTDLDFVVVILEVMALPTTVTEDNKEAIRDGWDYNPSTYNKNTVIAPSQPPAFGSMNQPSWQNKQFLEFLARLLRICPFYQPTVEIVLNMSVFLAIPSCLAFIEEESSIWDFLFELYTFPQERNRIGGEQQQMRKTVHRMLRMEGIEDVMEEKLENDKDNFYARTIVADSIEWNNPLGMNLRK</sequence>
<name>A0ABQ9X871_9EUKA</name>
<evidence type="ECO:0008006" key="4">
    <source>
        <dbReference type="Google" id="ProtNLM"/>
    </source>
</evidence>
<reference evidence="2 3" key="1">
    <citation type="journal article" date="2022" name="bioRxiv">
        <title>Genomics of Preaxostyla Flagellates Illuminates Evolutionary Transitions and the Path Towards Mitochondrial Loss.</title>
        <authorList>
            <person name="Novak L.V.F."/>
            <person name="Treitli S.C."/>
            <person name="Pyrih J."/>
            <person name="Halakuc P."/>
            <person name="Pipaliya S.V."/>
            <person name="Vacek V."/>
            <person name="Brzon O."/>
            <person name="Soukal P."/>
            <person name="Eme L."/>
            <person name="Dacks J.B."/>
            <person name="Karnkowska A."/>
            <person name="Elias M."/>
            <person name="Hampl V."/>
        </authorList>
    </citation>
    <scope>NUCLEOTIDE SEQUENCE [LARGE SCALE GENOMIC DNA]</scope>
    <source>
        <strain evidence="2">NAU3</strain>
        <tissue evidence="2">Gut</tissue>
    </source>
</reference>
<dbReference type="Proteomes" id="UP001281761">
    <property type="component" value="Unassembled WGS sequence"/>
</dbReference>
<accession>A0ABQ9X871</accession>
<feature type="region of interest" description="Disordered" evidence="1">
    <location>
        <begin position="290"/>
        <end position="312"/>
    </location>
</feature>